<name>A0A8H5ZHT4_COCSA</name>
<dbReference type="AlphaFoldDB" id="A0A8H5ZHT4"/>
<evidence type="ECO:0000313" key="1">
    <source>
        <dbReference type="EMBL" id="KAF5849039.1"/>
    </source>
</evidence>
<comment type="caution">
    <text evidence="1">The sequence shown here is derived from an EMBL/GenBank/DDBJ whole genome shotgun (WGS) entry which is preliminary data.</text>
</comment>
<gene>
    <name evidence="1" type="ORF">GGP41_010120</name>
</gene>
<protein>
    <submittedName>
        <fullName evidence="1">Uncharacterized protein</fullName>
    </submittedName>
</protein>
<evidence type="ECO:0000313" key="2">
    <source>
        <dbReference type="Proteomes" id="UP000624244"/>
    </source>
</evidence>
<dbReference type="Proteomes" id="UP000624244">
    <property type="component" value="Unassembled WGS sequence"/>
</dbReference>
<organism evidence="1 2">
    <name type="scientific">Cochliobolus sativus</name>
    <name type="common">Common root rot and spot blotch fungus</name>
    <name type="synonym">Bipolaris sorokiniana</name>
    <dbReference type="NCBI Taxonomy" id="45130"/>
    <lineage>
        <taxon>Eukaryota</taxon>
        <taxon>Fungi</taxon>
        <taxon>Dikarya</taxon>
        <taxon>Ascomycota</taxon>
        <taxon>Pezizomycotina</taxon>
        <taxon>Dothideomycetes</taxon>
        <taxon>Pleosporomycetidae</taxon>
        <taxon>Pleosporales</taxon>
        <taxon>Pleosporineae</taxon>
        <taxon>Pleosporaceae</taxon>
        <taxon>Bipolaris</taxon>
    </lineage>
</organism>
<sequence>MDVSFGLILATNPNFGIETSSMLLLLGHIVEFQAMHRLQTGLILLSKVPKARLNRNHKKICKKLVALNKQKGYAPSAGRRWGEYYDEQVHYSSHLARRTSRF</sequence>
<proteinExistence type="predicted"/>
<accession>A0A8H5ZHT4</accession>
<reference evidence="1" key="1">
    <citation type="submission" date="2019-11" db="EMBL/GenBank/DDBJ databases">
        <title>Bipolaris sorokiniana Genome sequencing.</title>
        <authorList>
            <person name="Wang H."/>
        </authorList>
    </citation>
    <scope>NUCLEOTIDE SEQUENCE</scope>
</reference>
<dbReference type="EMBL" id="WNKQ01000010">
    <property type="protein sequence ID" value="KAF5849039.1"/>
    <property type="molecule type" value="Genomic_DNA"/>
</dbReference>